<comment type="caution">
    <text evidence="5">The sequence shown here is derived from an EMBL/GenBank/DDBJ whole genome shotgun (WGS) entry which is preliminary data.</text>
</comment>
<protein>
    <submittedName>
        <fullName evidence="5">CE1758 family FMN-dependent luciferase-like monooxygenase</fullName>
        <ecNumber evidence="5">1.-.-.-</ecNumber>
    </submittedName>
</protein>
<evidence type="ECO:0000313" key="5">
    <source>
        <dbReference type="EMBL" id="MEJ2863708.1"/>
    </source>
</evidence>
<evidence type="ECO:0000313" key="6">
    <source>
        <dbReference type="Proteomes" id="UP001369736"/>
    </source>
</evidence>
<dbReference type="Proteomes" id="UP001369736">
    <property type="component" value="Unassembled WGS sequence"/>
</dbReference>
<dbReference type="InterPro" id="IPR050766">
    <property type="entry name" value="Bact_Lucif_Oxidored"/>
</dbReference>
<dbReference type="GO" id="GO:0016491">
    <property type="term" value="F:oxidoreductase activity"/>
    <property type="evidence" value="ECO:0007669"/>
    <property type="project" value="UniProtKB-KW"/>
</dbReference>
<evidence type="ECO:0000256" key="3">
    <source>
        <dbReference type="SAM" id="MobiDB-lite"/>
    </source>
</evidence>
<evidence type="ECO:0000256" key="2">
    <source>
        <dbReference type="ARBA" id="ARBA00023033"/>
    </source>
</evidence>
<gene>
    <name evidence="5" type="ORF">WCD58_21285</name>
</gene>
<feature type="domain" description="Luciferase-like" evidence="4">
    <location>
        <begin position="1"/>
        <end position="293"/>
    </location>
</feature>
<dbReference type="InterPro" id="IPR036661">
    <property type="entry name" value="Luciferase-like_sf"/>
</dbReference>
<dbReference type="EC" id="1.-.-.-" evidence="5"/>
<name>A0ABU8MBB3_9PSEU</name>
<organism evidence="5 6">
    <name type="scientific">Actinomycetospora flava</name>
    <dbReference type="NCBI Taxonomy" id="3129232"/>
    <lineage>
        <taxon>Bacteria</taxon>
        <taxon>Bacillati</taxon>
        <taxon>Actinomycetota</taxon>
        <taxon>Actinomycetes</taxon>
        <taxon>Pseudonocardiales</taxon>
        <taxon>Pseudonocardiaceae</taxon>
        <taxon>Actinomycetospora</taxon>
    </lineage>
</organism>
<dbReference type="PANTHER" id="PTHR30137">
    <property type="entry name" value="LUCIFERASE-LIKE MONOOXYGENASE"/>
    <property type="match status" value="1"/>
</dbReference>
<dbReference type="InterPro" id="IPR023934">
    <property type="entry name" value="LLM_FMN-dep_put"/>
</dbReference>
<dbReference type="Pfam" id="PF00296">
    <property type="entry name" value="Bac_luciferase"/>
    <property type="match status" value="1"/>
</dbReference>
<dbReference type="EMBL" id="JBBEGM010000009">
    <property type="protein sequence ID" value="MEJ2863708.1"/>
    <property type="molecule type" value="Genomic_DNA"/>
</dbReference>
<proteinExistence type="predicted"/>
<dbReference type="PANTHER" id="PTHR30137:SF8">
    <property type="entry name" value="BLR5498 PROTEIN"/>
    <property type="match status" value="1"/>
</dbReference>
<dbReference type="RefSeq" id="WP_337705068.1">
    <property type="nucleotide sequence ID" value="NZ_JBBEGM010000009.1"/>
</dbReference>
<keyword evidence="2" id="KW-0503">Monooxygenase</keyword>
<evidence type="ECO:0000256" key="1">
    <source>
        <dbReference type="ARBA" id="ARBA00023002"/>
    </source>
</evidence>
<dbReference type="NCBIfam" id="TIGR04036">
    <property type="entry name" value="LLM_CE1758_fam"/>
    <property type="match status" value="1"/>
</dbReference>
<dbReference type="InterPro" id="IPR011251">
    <property type="entry name" value="Luciferase-like_dom"/>
</dbReference>
<dbReference type="SUPFAM" id="SSF51679">
    <property type="entry name" value="Bacterial luciferase-like"/>
    <property type="match status" value="1"/>
</dbReference>
<keyword evidence="1 5" id="KW-0560">Oxidoreductase</keyword>
<feature type="region of interest" description="Disordered" evidence="3">
    <location>
        <begin position="339"/>
        <end position="394"/>
    </location>
</feature>
<sequence length="394" mass="43606">MQFGIFTVGDIAPDPLGGPTPSEAERLRDIVRLARRADELGLDVFALGEHHNPPFVPSSPPAILGHVAASTSSIVLSTSVTLITTNDPVKIAEDYATVQHLADGRLDLMIGRGNTVPVYPWFGKDIREGLALALENYNLLHRLWREDVVDWDGRFRTALQGFTSTPRPLDDVPPFVWHGAIRTPEIAEQAAYYGNGYFANHILAPNMHFKPLVDFYRKRFSHHGHGAEDQAIVGLGGHAFMARRSQDAYAAFRPYFETHSMFRGSRLEDYADRTPLSVGSPQEVIDKTLTFQDGFGDYQRQLWAVDSLGVPIEAALEQVELLATEVVPVVRRELDARRAPGVPDAPTHAALVRAKYGDAEPRRPRPNPNRGDNLTAGSPYEDSDRTAPTRYPAA</sequence>
<reference evidence="5 6" key="1">
    <citation type="submission" date="2024-03" db="EMBL/GenBank/DDBJ databases">
        <title>Actinomycetospora sp. OC33-EN07, a novel actinomycete isolated from wild orchid (Aerides multiflora).</title>
        <authorList>
            <person name="Suriyachadkun C."/>
        </authorList>
    </citation>
    <scope>NUCLEOTIDE SEQUENCE [LARGE SCALE GENOMIC DNA]</scope>
    <source>
        <strain evidence="5 6">OC33-EN07</strain>
    </source>
</reference>
<keyword evidence="6" id="KW-1185">Reference proteome</keyword>
<evidence type="ECO:0000259" key="4">
    <source>
        <dbReference type="Pfam" id="PF00296"/>
    </source>
</evidence>
<accession>A0ABU8MBB3</accession>
<dbReference type="Gene3D" id="3.20.20.30">
    <property type="entry name" value="Luciferase-like domain"/>
    <property type="match status" value="1"/>
</dbReference>